<keyword evidence="4" id="KW-1185">Reference proteome</keyword>
<dbReference type="InterPro" id="IPR037914">
    <property type="entry name" value="SpoVT-AbrB_sf"/>
</dbReference>
<dbReference type="GO" id="GO:0003677">
    <property type="term" value="F:DNA binding"/>
    <property type="evidence" value="ECO:0007669"/>
    <property type="project" value="UniProtKB-UniRule"/>
</dbReference>
<dbReference type="PROSITE" id="PS51740">
    <property type="entry name" value="SPOVT_ABRB"/>
    <property type="match status" value="1"/>
</dbReference>
<protein>
    <submittedName>
        <fullName evidence="3">AbrB/MazE/SpoVT family DNA-binding domain-containing protein</fullName>
    </submittedName>
</protein>
<dbReference type="Gene3D" id="2.10.260.10">
    <property type="match status" value="1"/>
</dbReference>
<dbReference type="Proteomes" id="UP001165306">
    <property type="component" value="Unassembled WGS sequence"/>
</dbReference>
<evidence type="ECO:0000313" key="3">
    <source>
        <dbReference type="EMBL" id="MCM8750233.1"/>
    </source>
</evidence>
<organism evidence="3 4">
    <name type="scientific">Thermalbibacter longus</name>
    <dbReference type="NCBI Taxonomy" id="2951981"/>
    <lineage>
        <taxon>Bacteria</taxon>
        <taxon>Pseudomonadati</taxon>
        <taxon>Thermomicrobiota</taxon>
        <taxon>Thermomicrobia</taxon>
        <taxon>Thermomicrobiales</taxon>
        <taxon>Thermomicrobiaceae</taxon>
        <taxon>Thermalbibacter</taxon>
    </lineage>
</organism>
<dbReference type="RefSeq" id="WP_284058021.1">
    <property type="nucleotide sequence ID" value="NZ_JAMSLR010000012.1"/>
</dbReference>
<sequence>MIRTTLTSKGQLTIPKPVRQQLALGKGDQFEVSVVDDEIRLRPLRRYRAAQLRDLLRGSRIPFAGFEQEKAALAQALSEREQRG</sequence>
<dbReference type="SUPFAM" id="SSF89447">
    <property type="entry name" value="AbrB/MazE/MraZ-like"/>
    <property type="match status" value="1"/>
</dbReference>
<comment type="caution">
    <text evidence="3">The sequence shown here is derived from an EMBL/GenBank/DDBJ whole genome shotgun (WGS) entry which is preliminary data.</text>
</comment>
<feature type="domain" description="SpoVT-AbrB" evidence="2">
    <location>
        <begin position="1"/>
        <end position="46"/>
    </location>
</feature>
<evidence type="ECO:0000256" key="1">
    <source>
        <dbReference type="PROSITE-ProRule" id="PRU01076"/>
    </source>
</evidence>
<evidence type="ECO:0000313" key="4">
    <source>
        <dbReference type="Proteomes" id="UP001165306"/>
    </source>
</evidence>
<keyword evidence="1 3" id="KW-0238">DNA-binding</keyword>
<accession>A0AA41WFP5</accession>
<name>A0AA41WFP5_9BACT</name>
<reference evidence="3" key="1">
    <citation type="submission" date="2022-06" db="EMBL/GenBank/DDBJ databases">
        <title>CFH 74404 Thermomicrobiaceae sp.</title>
        <authorList>
            <person name="Ming H."/>
            <person name="Li W.-J."/>
            <person name="Zhao Z."/>
        </authorList>
    </citation>
    <scope>NUCLEOTIDE SEQUENCE</scope>
    <source>
        <strain evidence="3">CFH 74404</strain>
    </source>
</reference>
<dbReference type="NCBIfam" id="TIGR01439">
    <property type="entry name" value="lp_hng_hel_AbrB"/>
    <property type="match status" value="1"/>
</dbReference>
<dbReference type="AlphaFoldDB" id="A0AA41WFP5"/>
<dbReference type="Pfam" id="PF04014">
    <property type="entry name" value="MazE_antitoxin"/>
    <property type="match status" value="1"/>
</dbReference>
<dbReference type="InterPro" id="IPR007159">
    <property type="entry name" value="SpoVT-AbrB_dom"/>
</dbReference>
<proteinExistence type="predicted"/>
<dbReference type="EMBL" id="JAMSLR010000012">
    <property type="protein sequence ID" value="MCM8750233.1"/>
    <property type="molecule type" value="Genomic_DNA"/>
</dbReference>
<evidence type="ECO:0000259" key="2">
    <source>
        <dbReference type="PROSITE" id="PS51740"/>
    </source>
</evidence>
<dbReference type="SMART" id="SM00966">
    <property type="entry name" value="SpoVT_AbrB"/>
    <property type="match status" value="1"/>
</dbReference>
<gene>
    <name evidence="3" type="ORF">NET02_13855</name>
</gene>